<reference evidence="1" key="1">
    <citation type="submission" date="2023-06" db="EMBL/GenBank/DDBJ databases">
        <authorList>
            <consortium name="Lawrence Berkeley National Laboratory"/>
            <person name="Ahrendt S."/>
            <person name="Sahu N."/>
            <person name="Indic B."/>
            <person name="Wong-Bajracharya J."/>
            <person name="Merenyi Z."/>
            <person name="Ke H.-M."/>
            <person name="Monk M."/>
            <person name="Kocsube S."/>
            <person name="Drula E."/>
            <person name="Lipzen A."/>
            <person name="Balint B."/>
            <person name="Henrissat B."/>
            <person name="Andreopoulos B."/>
            <person name="Martin F.M."/>
            <person name="Harder C.B."/>
            <person name="Rigling D."/>
            <person name="Ford K.L."/>
            <person name="Foster G.D."/>
            <person name="Pangilinan J."/>
            <person name="Papanicolaou A."/>
            <person name="Barry K."/>
            <person name="LaButti K."/>
            <person name="Viragh M."/>
            <person name="Koriabine M."/>
            <person name="Yan M."/>
            <person name="Riley R."/>
            <person name="Champramary S."/>
            <person name="Plett K.L."/>
            <person name="Tsai I.J."/>
            <person name="Slot J."/>
            <person name="Sipos G."/>
            <person name="Plett J."/>
            <person name="Nagy L.G."/>
            <person name="Grigoriev I.V."/>
        </authorList>
    </citation>
    <scope>NUCLEOTIDE SEQUENCE</scope>
    <source>
        <strain evidence="1">ICMP 16352</strain>
    </source>
</reference>
<evidence type="ECO:0000313" key="2">
    <source>
        <dbReference type="Proteomes" id="UP001175227"/>
    </source>
</evidence>
<proteinExistence type="predicted"/>
<comment type="caution">
    <text evidence="1">The sequence shown here is derived from an EMBL/GenBank/DDBJ whole genome shotgun (WGS) entry which is preliminary data.</text>
</comment>
<name>A0AA39NTC9_9AGAR</name>
<sequence>MPNGEEKRMCIGGSSIQRFTGGFFMCLSLFRSFCQRPNRLGVRLTCPILFHKGSVTQGNFWYISGAGRTRHWTFLPHQLKSRFSNTQMTCVEYDCLTKDQIREMLRRLQLSVTLTPAERLPAITGHRLPCFATCTMCSLLLKGSKGASLGVKLVDARFCYVTEKESSHVL</sequence>
<dbReference type="EMBL" id="JAUEPR010000050">
    <property type="protein sequence ID" value="KAK0471512.1"/>
    <property type="molecule type" value="Genomic_DNA"/>
</dbReference>
<protein>
    <submittedName>
        <fullName evidence="1">Uncharacterized protein</fullName>
    </submittedName>
</protein>
<gene>
    <name evidence="1" type="ORF">IW261DRAFT_894939</name>
</gene>
<organism evidence="1 2">
    <name type="scientific">Armillaria novae-zelandiae</name>
    <dbReference type="NCBI Taxonomy" id="153914"/>
    <lineage>
        <taxon>Eukaryota</taxon>
        <taxon>Fungi</taxon>
        <taxon>Dikarya</taxon>
        <taxon>Basidiomycota</taxon>
        <taxon>Agaricomycotina</taxon>
        <taxon>Agaricomycetes</taxon>
        <taxon>Agaricomycetidae</taxon>
        <taxon>Agaricales</taxon>
        <taxon>Marasmiineae</taxon>
        <taxon>Physalacriaceae</taxon>
        <taxon>Armillaria</taxon>
    </lineage>
</organism>
<keyword evidence="2" id="KW-1185">Reference proteome</keyword>
<evidence type="ECO:0000313" key="1">
    <source>
        <dbReference type="EMBL" id="KAK0471512.1"/>
    </source>
</evidence>
<dbReference type="AlphaFoldDB" id="A0AA39NTC9"/>
<accession>A0AA39NTC9</accession>
<dbReference type="Proteomes" id="UP001175227">
    <property type="component" value="Unassembled WGS sequence"/>
</dbReference>